<feature type="domain" description="DUF1989" evidence="1">
    <location>
        <begin position="10"/>
        <end position="94"/>
    </location>
</feature>
<sequence length="95" mass="10721">MGWKIIEDVVVPKCTGKTMKINKGQTFRVIEHEGKQVVDLTFLNAQNYKEHFAAEFSAILNSMQGIGGYHRLTKLYSKPPYENVMATVTDDKVGD</sequence>
<evidence type="ECO:0000313" key="2">
    <source>
        <dbReference type="EMBL" id="SVB09330.1"/>
    </source>
</evidence>
<organism evidence="2">
    <name type="scientific">marine metagenome</name>
    <dbReference type="NCBI Taxonomy" id="408172"/>
    <lineage>
        <taxon>unclassified sequences</taxon>
        <taxon>metagenomes</taxon>
        <taxon>ecological metagenomes</taxon>
    </lineage>
</organism>
<proteinExistence type="predicted"/>
<gene>
    <name evidence="2" type="ORF">METZ01_LOCUS162184</name>
</gene>
<feature type="non-terminal residue" evidence="2">
    <location>
        <position position="95"/>
    </location>
</feature>
<dbReference type="InterPro" id="IPR018959">
    <property type="entry name" value="DUF1989"/>
</dbReference>
<evidence type="ECO:0000259" key="1">
    <source>
        <dbReference type="Pfam" id="PF09347"/>
    </source>
</evidence>
<dbReference type="PANTHER" id="PTHR31527:SF0">
    <property type="entry name" value="RE64534P"/>
    <property type="match status" value="1"/>
</dbReference>
<dbReference type="PANTHER" id="PTHR31527">
    <property type="entry name" value="RE64534P"/>
    <property type="match status" value="1"/>
</dbReference>
<dbReference type="Pfam" id="PF09347">
    <property type="entry name" value="DUF1989"/>
    <property type="match status" value="1"/>
</dbReference>
<name>A0A382B682_9ZZZZ</name>
<dbReference type="EMBL" id="UINC01028406">
    <property type="protein sequence ID" value="SVB09330.1"/>
    <property type="molecule type" value="Genomic_DNA"/>
</dbReference>
<dbReference type="AlphaFoldDB" id="A0A382B682"/>
<accession>A0A382B682</accession>
<reference evidence="2" key="1">
    <citation type="submission" date="2018-05" db="EMBL/GenBank/DDBJ databases">
        <authorList>
            <person name="Lanie J.A."/>
            <person name="Ng W.-L."/>
            <person name="Kazmierczak K.M."/>
            <person name="Andrzejewski T.M."/>
            <person name="Davidsen T.M."/>
            <person name="Wayne K.J."/>
            <person name="Tettelin H."/>
            <person name="Glass J.I."/>
            <person name="Rusch D."/>
            <person name="Podicherti R."/>
            <person name="Tsui H.-C.T."/>
            <person name="Winkler M.E."/>
        </authorList>
    </citation>
    <scope>NUCLEOTIDE SEQUENCE</scope>
</reference>
<protein>
    <recommendedName>
        <fullName evidence="1">DUF1989 domain-containing protein</fullName>
    </recommendedName>
</protein>